<feature type="transmembrane region" description="Helical" evidence="13">
    <location>
        <begin position="119"/>
        <end position="144"/>
    </location>
</feature>
<organism evidence="17 18">
    <name type="scientific">Undibacter mobilis</name>
    <dbReference type="NCBI Taxonomy" id="2292256"/>
    <lineage>
        <taxon>Bacteria</taxon>
        <taxon>Pseudomonadati</taxon>
        <taxon>Pseudomonadota</taxon>
        <taxon>Alphaproteobacteria</taxon>
        <taxon>Hyphomicrobiales</taxon>
        <taxon>Nitrobacteraceae</taxon>
        <taxon>Undibacter</taxon>
    </lineage>
</organism>
<evidence type="ECO:0000313" key="17">
    <source>
        <dbReference type="EMBL" id="RDV01941.1"/>
    </source>
</evidence>
<dbReference type="Pfam" id="PF22776">
    <property type="entry name" value="K_trans_C"/>
    <property type="match status" value="1"/>
</dbReference>
<evidence type="ECO:0000256" key="12">
    <source>
        <dbReference type="ARBA" id="ARBA00023136"/>
    </source>
</evidence>
<evidence type="ECO:0000259" key="16">
    <source>
        <dbReference type="Pfam" id="PF22776"/>
    </source>
</evidence>
<keyword evidence="4 13" id="KW-1003">Cell membrane</keyword>
<feature type="transmembrane region" description="Helical" evidence="13">
    <location>
        <begin position="186"/>
        <end position="207"/>
    </location>
</feature>
<feature type="transmembrane region" description="Helical" evidence="13">
    <location>
        <begin position="303"/>
        <end position="330"/>
    </location>
</feature>
<evidence type="ECO:0000256" key="4">
    <source>
        <dbReference type="ARBA" id="ARBA00022475"/>
    </source>
</evidence>
<feature type="transmembrane region" description="Helical" evidence="13">
    <location>
        <begin position="156"/>
        <end position="174"/>
    </location>
</feature>
<evidence type="ECO:0000256" key="13">
    <source>
        <dbReference type="HAMAP-Rule" id="MF_01522"/>
    </source>
</evidence>
<name>A0A371B3A3_9BRAD</name>
<evidence type="ECO:0000256" key="11">
    <source>
        <dbReference type="ARBA" id="ARBA00023065"/>
    </source>
</evidence>
<dbReference type="GO" id="GO:0005886">
    <property type="term" value="C:plasma membrane"/>
    <property type="evidence" value="ECO:0007669"/>
    <property type="project" value="UniProtKB-SubCell"/>
</dbReference>
<feature type="transmembrane region" description="Helical" evidence="13">
    <location>
        <begin position="219"/>
        <end position="243"/>
    </location>
</feature>
<dbReference type="InterPro" id="IPR053951">
    <property type="entry name" value="K_trans_N"/>
</dbReference>
<evidence type="ECO:0000256" key="10">
    <source>
        <dbReference type="ARBA" id="ARBA00022989"/>
    </source>
</evidence>
<reference evidence="18" key="1">
    <citation type="submission" date="2018-08" db="EMBL/GenBank/DDBJ databases">
        <authorList>
            <person name="Kim S.-J."/>
            <person name="Jung G.-Y."/>
        </authorList>
    </citation>
    <scope>NUCLEOTIDE SEQUENCE [LARGE SCALE GENOMIC DNA]</scope>
    <source>
        <strain evidence="18">GY_H</strain>
    </source>
</reference>
<sequence length="640" mass="68690">MRNGVNDPAASADPTATANGETKAPSFWALALGSVGVVYGDIGTSPLYAFREAALAASNERGVTPDIVLGVLSLIVWALILTVTLKYVLLLLRADNNGEGGTLSLMALATRAVGRRTPFILLLGVIGAAMFLGDSVITPAISVLSAVEGLKLANPAFSHYVAPLTVLILILLFAVQSRGTARVAAFFGPIMVVWFVSIAIAGALHIHDDPRVLLALNPAYAVSFMLSHGHIGLITLGAVFLVVTGGEALYADLGHFGRKPIQLAWLGLVLPSLLINYFGQGALVLANPSAIENPFYRLVPESFLVPMIVMATAATVIASQAVITGAYSLVHQAIQLGLLPRLTILHTSASHAGQIYIPRVTLALLIGVLLLVGLFRTSGSLAAAYGIAVATTMVVDATLGFFVFWKLWKLKVWQAALLVAPFVFIDSVFFSANLLKVGDGAWLPLLFGATVVMVILTWRRGTGILLNKTRRAEVPIETLLRSLEKKPPHMVPGTAVFLTSDPDFAPTALLHNLKHNKVLHEHNVILTIVTGDTPRVPDSERVQFTPLSEHFARVTLKFGYMDNPNVPKALAIARKHGWQFDIMSTSFFLSRRTLRPSAQSGMPSWQDRLFIALARSASDATDFFQIPTGRVVEVGTQVTV</sequence>
<dbReference type="InterPro" id="IPR003855">
    <property type="entry name" value="K+_transporter"/>
</dbReference>
<evidence type="ECO:0000256" key="5">
    <source>
        <dbReference type="ARBA" id="ARBA00022519"/>
    </source>
</evidence>
<comment type="caution">
    <text evidence="17">The sequence shown here is derived from an EMBL/GenBank/DDBJ whole genome shotgun (WGS) entry which is preliminary data.</text>
</comment>
<protein>
    <recommendedName>
        <fullName evidence="13">Probable potassium transport system protein Kup</fullName>
    </recommendedName>
</protein>
<evidence type="ECO:0000256" key="6">
    <source>
        <dbReference type="ARBA" id="ARBA00022538"/>
    </source>
</evidence>
<feature type="compositionally biased region" description="Low complexity" evidence="14">
    <location>
        <begin position="1"/>
        <end position="19"/>
    </location>
</feature>
<proteinExistence type="inferred from homology"/>
<keyword evidence="10 13" id="KW-1133">Transmembrane helix</keyword>
<keyword evidence="18" id="KW-1185">Reference proteome</keyword>
<feature type="transmembrane region" description="Helical" evidence="13">
    <location>
        <begin position="441"/>
        <end position="458"/>
    </location>
</feature>
<keyword evidence="9 13" id="KW-0630">Potassium</keyword>
<keyword evidence="7 13" id="KW-0812">Transmembrane</keyword>
<gene>
    <name evidence="13" type="primary">kup</name>
    <name evidence="17" type="ORF">DXH78_15130</name>
</gene>
<feature type="transmembrane region" description="Helical" evidence="13">
    <location>
        <begin position="67"/>
        <end position="89"/>
    </location>
</feature>
<keyword evidence="8 13" id="KW-0769">Symport</keyword>
<feature type="domain" description="K+ potassium transporter C-terminal" evidence="16">
    <location>
        <begin position="492"/>
        <end position="639"/>
    </location>
</feature>
<dbReference type="Pfam" id="PF02705">
    <property type="entry name" value="K_trans"/>
    <property type="match status" value="1"/>
</dbReference>
<dbReference type="InterPro" id="IPR023051">
    <property type="entry name" value="Kup"/>
</dbReference>
<keyword evidence="11 13" id="KW-0406">Ion transport</keyword>
<evidence type="ECO:0000256" key="9">
    <source>
        <dbReference type="ARBA" id="ARBA00022958"/>
    </source>
</evidence>
<dbReference type="PANTHER" id="PTHR30540:SF79">
    <property type="entry name" value="LOW AFFINITY POTASSIUM TRANSPORT SYSTEM PROTEIN KUP"/>
    <property type="match status" value="1"/>
</dbReference>
<dbReference type="GO" id="GO:0015293">
    <property type="term" value="F:symporter activity"/>
    <property type="evidence" value="ECO:0007669"/>
    <property type="project" value="UniProtKB-UniRule"/>
</dbReference>
<dbReference type="GO" id="GO:0015079">
    <property type="term" value="F:potassium ion transmembrane transporter activity"/>
    <property type="evidence" value="ECO:0007669"/>
    <property type="project" value="UniProtKB-UniRule"/>
</dbReference>
<keyword evidence="6 13" id="KW-0633">Potassium transport</keyword>
<evidence type="ECO:0000256" key="1">
    <source>
        <dbReference type="ARBA" id="ARBA00004141"/>
    </source>
</evidence>
<dbReference type="HAMAP" id="MF_01522">
    <property type="entry name" value="Kup"/>
    <property type="match status" value="1"/>
</dbReference>
<keyword evidence="5" id="KW-0997">Cell inner membrane</keyword>
<dbReference type="OrthoDB" id="9805577at2"/>
<feature type="transmembrane region" description="Helical" evidence="13">
    <location>
        <begin position="412"/>
        <end position="435"/>
    </location>
</feature>
<comment type="subcellular location">
    <subcellularLocation>
        <location evidence="13">Cell membrane</location>
        <topology evidence="13">Multi-pass membrane protein</topology>
    </subcellularLocation>
    <subcellularLocation>
        <location evidence="1">Membrane</location>
        <topology evidence="1">Multi-pass membrane protein</topology>
    </subcellularLocation>
</comment>
<evidence type="ECO:0000313" key="18">
    <source>
        <dbReference type="Proteomes" id="UP000263993"/>
    </source>
</evidence>
<feature type="domain" description="K+ potassium transporter integral membrane" evidence="15">
    <location>
        <begin position="30"/>
        <end position="481"/>
    </location>
</feature>
<evidence type="ECO:0000259" key="15">
    <source>
        <dbReference type="Pfam" id="PF02705"/>
    </source>
</evidence>
<dbReference type="InterPro" id="IPR053952">
    <property type="entry name" value="K_trans_C"/>
</dbReference>
<comment type="similarity">
    <text evidence="2 13">Belongs to the HAK/KUP transporter (TC 2.A.72) family.</text>
</comment>
<dbReference type="PANTHER" id="PTHR30540">
    <property type="entry name" value="OSMOTIC STRESS POTASSIUM TRANSPORTER"/>
    <property type="match status" value="1"/>
</dbReference>
<keyword evidence="12 13" id="KW-0472">Membrane</keyword>
<feature type="transmembrane region" description="Helical" evidence="13">
    <location>
        <begin position="381"/>
        <end position="405"/>
    </location>
</feature>
<dbReference type="AlphaFoldDB" id="A0A371B3A3"/>
<feature type="transmembrane region" description="Helical" evidence="13">
    <location>
        <begin position="356"/>
        <end position="375"/>
    </location>
</feature>
<feature type="transmembrane region" description="Helical" evidence="13">
    <location>
        <begin position="263"/>
        <end position="283"/>
    </location>
</feature>
<comment type="catalytic activity">
    <reaction evidence="13">
        <text>K(+)(in) + H(+)(in) = K(+)(out) + H(+)(out)</text>
        <dbReference type="Rhea" id="RHEA:28490"/>
        <dbReference type="ChEBI" id="CHEBI:15378"/>
        <dbReference type="ChEBI" id="CHEBI:29103"/>
    </reaction>
</comment>
<evidence type="ECO:0000256" key="14">
    <source>
        <dbReference type="SAM" id="MobiDB-lite"/>
    </source>
</evidence>
<evidence type="ECO:0000256" key="3">
    <source>
        <dbReference type="ARBA" id="ARBA00022448"/>
    </source>
</evidence>
<keyword evidence="3 13" id="KW-0813">Transport</keyword>
<accession>A0A371B3A3</accession>
<evidence type="ECO:0000256" key="7">
    <source>
        <dbReference type="ARBA" id="ARBA00022692"/>
    </source>
</evidence>
<feature type="region of interest" description="Disordered" evidence="14">
    <location>
        <begin position="1"/>
        <end position="20"/>
    </location>
</feature>
<dbReference type="EMBL" id="QRGO01000002">
    <property type="protein sequence ID" value="RDV01941.1"/>
    <property type="molecule type" value="Genomic_DNA"/>
</dbReference>
<comment type="function">
    <text evidence="13">Transport of potassium into the cell. Likely operates as a K(+):H(+) symporter.</text>
</comment>
<evidence type="ECO:0000256" key="2">
    <source>
        <dbReference type="ARBA" id="ARBA00007019"/>
    </source>
</evidence>
<dbReference type="Proteomes" id="UP000263993">
    <property type="component" value="Unassembled WGS sequence"/>
</dbReference>
<evidence type="ECO:0000256" key="8">
    <source>
        <dbReference type="ARBA" id="ARBA00022847"/>
    </source>
</evidence>